<accession>A0ABU6VHU7</accession>
<sequence length="106" mass="12442">MGVRGELFLTDYIKLWKEWESLVEKISQDECCKFWTYILQHRTKKLETTFAESLKKLPATSSDSDKIYDKRDVFVWYPKPTFAPLPRSTLSQSQSRSSTITKLQDA</sequence>
<gene>
    <name evidence="2" type="ORF">PIB30_041423</name>
</gene>
<evidence type="ECO:0000313" key="2">
    <source>
        <dbReference type="EMBL" id="MED6171528.1"/>
    </source>
</evidence>
<name>A0ABU6VHU7_9FABA</name>
<evidence type="ECO:0000313" key="3">
    <source>
        <dbReference type="Proteomes" id="UP001341840"/>
    </source>
</evidence>
<feature type="compositionally biased region" description="Low complexity" evidence="1">
    <location>
        <begin position="86"/>
        <end position="99"/>
    </location>
</feature>
<dbReference type="EMBL" id="JASCZI010151264">
    <property type="protein sequence ID" value="MED6171528.1"/>
    <property type="molecule type" value="Genomic_DNA"/>
</dbReference>
<reference evidence="2 3" key="1">
    <citation type="journal article" date="2023" name="Plants (Basel)">
        <title>Bridging the Gap: Combining Genomics and Transcriptomics Approaches to Understand Stylosanthes scabra, an Orphan Legume from the Brazilian Caatinga.</title>
        <authorList>
            <person name="Ferreira-Neto J.R.C."/>
            <person name="da Silva M.D."/>
            <person name="Binneck E."/>
            <person name="de Melo N.F."/>
            <person name="da Silva R.H."/>
            <person name="de Melo A.L.T.M."/>
            <person name="Pandolfi V."/>
            <person name="Bustamante F.O."/>
            <person name="Brasileiro-Vidal A.C."/>
            <person name="Benko-Iseppon A.M."/>
        </authorList>
    </citation>
    <scope>NUCLEOTIDE SEQUENCE [LARGE SCALE GENOMIC DNA]</scope>
    <source>
        <tissue evidence="2">Leaves</tissue>
    </source>
</reference>
<proteinExistence type="predicted"/>
<keyword evidence="3" id="KW-1185">Reference proteome</keyword>
<feature type="region of interest" description="Disordered" evidence="1">
    <location>
        <begin position="86"/>
        <end position="106"/>
    </location>
</feature>
<organism evidence="2 3">
    <name type="scientific">Stylosanthes scabra</name>
    <dbReference type="NCBI Taxonomy" id="79078"/>
    <lineage>
        <taxon>Eukaryota</taxon>
        <taxon>Viridiplantae</taxon>
        <taxon>Streptophyta</taxon>
        <taxon>Embryophyta</taxon>
        <taxon>Tracheophyta</taxon>
        <taxon>Spermatophyta</taxon>
        <taxon>Magnoliopsida</taxon>
        <taxon>eudicotyledons</taxon>
        <taxon>Gunneridae</taxon>
        <taxon>Pentapetalae</taxon>
        <taxon>rosids</taxon>
        <taxon>fabids</taxon>
        <taxon>Fabales</taxon>
        <taxon>Fabaceae</taxon>
        <taxon>Papilionoideae</taxon>
        <taxon>50 kb inversion clade</taxon>
        <taxon>dalbergioids sensu lato</taxon>
        <taxon>Dalbergieae</taxon>
        <taxon>Pterocarpus clade</taxon>
        <taxon>Stylosanthes</taxon>
    </lineage>
</organism>
<dbReference type="Proteomes" id="UP001341840">
    <property type="component" value="Unassembled WGS sequence"/>
</dbReference>
<protein>
    <submittedName>
        <fullName evidence="2">Uncharacterized protein</fullName>
    </submittedName>
</protein>
<evidence type="ECO:0000256" key="1">
    <source>
        <dbReference type="SAM" id="MobiDB-lite"/>
    </source>
</evidence>
<comment type="caution">
    <text evidence="2">The sequence shown here is derived from an EMBL/GenBank/DDBJ whole genome shotgun (WGS) entry which is preliminary data.</text>
</comment>